<dbReference type="InterPro" id="IPR013783">
    <property type="entry name" value="Ig-like_fold"/>
</dbReference>
<evidence type="ECO:0000313" key="3">
    <source>
        <dbReference type="Proteomes" id="UP000694545"/>
    </source>
</evidence>
<protein>
    <recommendedName>
        <fullName evidence="1">Ig-like domain-containing protein</fullName>
    </recommendedName>
</protein>
<dbReference type="InterPro" id="IPR003599">
    <property type="entry name" value="Ig_sub"/>
</dbReference>
<dbReference type="PROSITE" id="PS50835">
    <property type="entry name" value="IG_LIKE"/>
    <property type="match status" value="1"/>
</dbReference>
<dbReference type="InterPro" id="IPR007110">
    <property type="entry name" value="Ig-like_dom"/>
</dbReference>
<reference evidence="2" key="1">
    <citation type="submission" date="2025-08" db="UniProtKB">
        <authorList>
            <consortium name="Ensembl"/>
        </authorList>
    </citation>
    <scope>IDENTIFICATION</scope>
</reference>
<evidence type="ECO:0000313" key="2">
    <source>
        <dbReference type="Ensembl" id="ENSVKKP00000007367.1"/>
    </source>
</evidence>
<dbReference type="Gene3D" id="2.60.40.10">
    <property type="entry name" value="Immunoglobulins"/>
    <property type="match status" value="1"/>
</dbReference>
<proteinExistence type="predicted"/>
<dbReference type="SUPFAM" id="SSF48726">
    <property type="entry name" value="Immunoglobulin"/>
    <property type="match status" value="1"/>
</dbReference>
<dbReference type="Proteomes" id="UP000694545">
    <property type="component" value="Unplaced"/>
</dbReference>
<name>A0A8D2KTP4_VARKO</name>
<dbReference type="AlphaFoldDB" id="A0A8D2KTP4"/>
<organism evidence="2 3">
    <name type="scientific">Varanus komodoensis</name>
    <name type="common">Komodo dragon</name>
    <dbReference type="NCBI Taxonomy" id="61221"/>
    <lineage>
        <taxon>Eukaryota</taxon>
        <taxon>Metazoa</taxon>
        <taxon>Chordata</taxon>
        <taxon>Craniata</taxon>
        <taxon>Vertebrata</taxon>
        <taxon>Euteleostomi</taxon>
        <taxon>Lepidosauria</taxon>
        <taxon>Squamata</taxon>
        <taxon>Bifurcata</taxon>
        <taxon>Unidentata</taxon>
        <taxon>Episquamata</taxon>
        <taxon>Toxicofera</taxon>
        <taxon>Anguimorpha</taxon>
        <taxon>Paleoanguimorpha</taxon>
        <taxon>Varanoidea</taxon>
        <taxon>Varanidae</taxon>
        <taxon>Varanus</taxon>
    </lineage>
</organism>
<dbReference type="SMART" id="SM00409">
    <property type="entry name" value="IG"/>
    <property type="match status" value="1"/>
</dbReference>
<accession>A0A8D2KTP4</accession>
<dbReference type="InterPro" id="IPR050150">
    <property type="entry name" value="IgV_Light_Chain"/>
</dbReference>
<dbReference type="Ensembl" id="ENSVKKT00000007561.1">
    <property type="protein sequence ID" value="ENSVKKP00000007367.1"/>
    <property type="gene ID" value="ENSVKKG00000005302.1"/>
</dbReference>
<dbReference type="InterPro" id="IPR036179">
    <property type="entry name" value="Ig-like_dom_sf"/>
</dbReference>
<dbReference type="PANTHER" id="PTHR23267">
    <property type="entry name" value="IMMUNOGLOBULIN LIGHT CHAIN"/>
    <property type="match status" value="1"/>
</dbReference>
<feature type="domain" description="Ig-like" evidence="1">
    <location>
        <begin position="14"/>
        <end position="101"/>
    </location>
</feature>
<keyword evidence="3" id="KW-1185">Reference proteome</keyword>
<dbReference type="OMA" id="RYLMYVR"/>
<evidence type="ECO:0000259" key="1">
    <source>
        <dbReference type="PROSITE" id="PS50835"/>
    </source>
</evidence>
<sequence>DIFSFFHEGVRTQPALSSPTSQSVSLGQTIHLSCTASAGGSWYHFSWYRQQPGQRPQFVLYGSTRGEGIPDRFTGTSSGNPLYLTITNAQAEDEADYYCLAWEDRIKVFHSGMF</sequence>
<dbReference type="SMART" id="SM00406">
    <property type="entry name" value="IGv"/>
    <property type="match status" value="1"/>
</dbReference>
<dbReference type="InterPro" id="IPR013106">
    <property type="entry name" value="Ig_V-set"/>
</dbReference>
<dbReference type="Pfam" id="PF07686">
    <property type="entry name" value="V-set"/>
    <property type="match status" value="1"/>
</dbReference>
<reference evidence="2" key="2">
    <citation type="submission" date="2025-09" db="UniProtKB">
        <authorList>
            <consortium name="Ensembl"/>
        </authorList>
    </citation>
    <scope>IDENTIFICATION</scope>
</reference>